<dbReference type="KEGG" id="bca:BCE_3176"/>
<organism evidence="1 2">
    <name type="scientific">Bacillus cereus (strain ATCC 10987 / NRS 248)</name>
    <dbReference type="NCBI Taxonomy" id="222523"/>
    <lineage>
        <taxon>Bacteria</taxon>
        <taxon>Bacillati</taxon>
        <taxon>Bacillota</taxon>
        <taxon>Bacilli</taxon>
        <taxon>Bacillales</taxon>
        <taxon>Bacillaceae</taxon>
        <taxon>Bacillus</taxon>
        <taxon>Bacillus cereus group</taxon>
    </lineage>
</organism>
<dbReference type="Proteomes" id="UP000002527">
    <property type="component" value="Chromosome"/>
</dbReference>
<name>Q735H6_BACC1</name>
<accession>Q735H6</accession>
<evidence type="ECO:0000313" key="1">
    <source>
        <dbReference type="EMBL" id="AAS42086.1"/>
    </source>
</evidence>
<gene>
    <name evidence="1" type="ordered locus">BCE_3176</name>
</gene>
<dbReference type="AlphaFoldDB" id="Q735H6"/>
<proteinExistence type="predicted"/>
<dbReference type="EMBL" id="AE017194">
    <property type="protein sequence ID" value="AAS42086.1"/>
    <property type="molecule type" value="Genomic_DNA"/>
</dbReference>
<dbReference type="HOGENOM" id="CLU_3040082_0_0_9"/>
<protein>
    <submittedName>
        <fullName evidence="1">Uncharacterized protein</fullName>
    </submittedName>
</protein>
<evidence type="ECO:0000313" key="2">
    <source>
        <dbReference type="Proteomes" id="UP000002527"/>
    </source>
</evidence>
<sequence>MAKRLWNTGNRVKISTYTKHKQENISLNKVIFALGVTSPFLNLPPLDFGTGNEH</sequence>
<reference evidence="1 2" key="1">
    <citation type="journal article" date="2004" name="Nucleic Acids Res.">
        <title>The genome sequence of Bacillus cereus ATCC 10987 reveals metabolic adaptations and a large plasmid related to Bacillus anthracis pXO1.</title>
        <authorList>
            <person name="Rasko D.A."/>
            <person name="Ravel J."/>
            <person name="Okstad O.A."/>
            <person name="Helgason E."/>
            <person name="Cer R.Z."/>
            <person name="Jiang L."/>
            <person name="Shores K.A."/>
            <person name="Fouts D.E."/>
            <person name="Tourasse N.J."/>
            <person name="Angiuoli S.V."/>
            <person name="Kolonay J."/>
            <person name="Nelson W.C."/>
            <person name="Kolsto A.-B."/>
            <person name="Fraser C.M."/>
            <person name="Read T.D."/>
        </authorList>
    </citation>
    <scope>NUCLEOTIDE SEQUENCE [LARGE SCALE GENOMIC DNA]</scope>
    <source>
        <strain evidence="2">ATCC 10987 / NRS 248</strain>
    </source>
</reference>